<evidence type="ECO:0000256" key="2">
    <source>
        <dbReference type="ARBA" id="ARBA00023125"/>
    </source>
</evidence>
<evidence type="ECO:0000256" key="3">
    <source>
        <dbReference type="ARBA" id="ARBA00023163"/>
    </source>
</evidence>
<reference evidence="6" key="1">
    <citation type="journal article" date="2022" name="Plant J.">
        <title>Strategies of tolerance reflected in two North American maple genomes.</title>
        <authorList>
            <person name="McEvoy S.L."/>
            <person name="Sezen U.U."/>
            <person name="Trouern-Trend A."/>
            <person name="McMahon S.M."/>
            <person name="Schaberg P.G."/>
            <person name="Yang J."/>
            <person name="Wegrzyn J.L."/>
            <person name="Swenson N.G."/>
        </authorList>
    </citation>
    <scope>NUCLEOTIDE SEQUENCE</scope>
    <source>
        <strain evidence="6">NS2018</strain>
    </source>
</reference>
<keyword evidence="2" id="KW-0238">DNA-binding</keyword>
<dbReference type="Proteomes" id="UP001168877">
    <property type="component" value="Unassembled WGS sequence"/>
</dbReference>
<keyword evidence="3" id="KW-0804">Transcription</keyword>
<evidence type="ECO:0000256" key="4">
    <source>
        <dbReference type="ARBA" id="ARBA00023242"/>
    </source>
</evidence>
<gene>
    <name evidence="6" type="ORF">LWI29_038428</name>
</gene>
<keyword evidence="1" id="KW-0805">Transcription regulation</keyword>
<comment type="caution">
    <text evidence="6">The sequence shown here is derived from an EMBL/GenBank/DDBJ whole genome shotgun (WGS) entry which is preliminary data.</text>
</comment>
<evidence type="ECO:0000313" key="6">
    <source>
        <dbReference type="EMBL" id="KAK0586035.1"/>
    </source>
</evidence>
<dbReference type="AlphaFoldDB" id="A0AA39SB38"/>
<dbReference type="SUPFAM" id="SSF101941">
    <property type="entry name" value="NAC domain"/>
    <property type="match status" value="1"/>
</dbReference>
<dbReference type="Pfam" id="PF02365">
    <property type="entry name" value="NAM"/>
    <property type="match status" value="1"/>
</dbReference>
<proteinExistence type="predicted"/>
<evidence type="ECO:0000259" key="5">
    <source>
        <dbReference type="PROSITE" id="PS51005"/>
    </source>
</evidence>
<dbReference type="InterPro" id="IPR003441">
    <property type="entry name" value="NAC-dom"/>
</dbReference>
<sequence length="87" mass="10567">MIEDMPPGFRFFPTQGELVSFYLHNKLQGNKDDRLNRLMDRVIPVVNIYLYNPWDLPQFSEYLCHKDPEQWFFLRSKTRERGKGRET</sequence>
<name>A0AA39SB38_ACESA</name>
<organism evidence="6 7">
    <name type="scientific">Acer saccharum</name>
    <name type="common">Sugar maple</name>
    <dbReference type="NCBI Taxonomy" id="4024"/>
    <lineage>
        <taxon>Eukaryota</taxon>
        <taxon>Viridiplantae</taxon>
        <taxon>Streptophyta</taxon>
        <taxon>Embryophyta</taxon>
        <taxon>Tracheophyta</taxon>
        <taxon>Spermatophyta</taxon>
        <taxon>Magnoliopsida</taxon>
        <taxon>eudicotyledons</taxon>
        <taxon>Gunneridae</taxon>
        <taxon>Pentapetalae</taxon>
        <taxon>rosids</taxon>
        <taxon>malvids</taxon>
        <taxon>Sapindales</taxon>
        <taxon>Sapindaceae</taxon>
        <taxon>Hippocastanoideae</taxon>
        <taxon>Acereae</taxon>
        <taxon>Acer</taxon>
    </lineage>
</organism>
<protein>
    <recommendedName>
        <fullName evidence="5">NAC domain-containing protein</fullName>
    </recommendedName>
</protein>
<dbReference type="GO" id="GO:0003677">
    <property type="term" value="F:DNA binding"/>
    <property type="evidence" value="ECO:0007669"/>
    <property type="project" value="UniProtKB-KW"/>
</dbReference>
<dbReference type="Gene3D" id="2.170.150.80">
    <property type="entry name" value="NAC domain"/>
    <property type="match status" value="1"/>
</dbReference>
<dbReference type="PANTHER" id="PTHR31744">
    <property type="entry name" value="PROTEIN CUP-SHAPED COTYLEDON 2-RELATED"/>
    <property type="match status" value="1"/>
</dbReference>
<keyword evidence="4" id="KW-0539">Nucleus</keyword>
<dbReference type="PANTHER" id="PTHR31744:SF220">
    <property type="entry name" value="LOW QUALITY PROTEIN: NAC DOMAIN-CONTAINING PROTEIN 90-LIKE"/>
    <property type="match status" value="1"/>
</dbReference>
<reference evidence="6" key="2">
    <citation type="submission" date="2023-06" db="EMBL/GenBank/DDBJ databases">
        <authorList>
            <person name="Swenson N.G."/>
            <person name="Wegrzyn J.L."/>
            <person name="Mcevoy S.L."/>
        </authorList>
    </citation>
    <scope>NUCLEOTIDE SEQUENCE</scope>
    <source>
        <strain evidence="6">NS2018</strain>
        <tissue evidence="6">Leaf</tissue>
    </source>
</reference>
<dbReference type="GO" id="GO:0006355">
    <property type="term" value="P:regulation of DNA-templated transcription"/>
    <property type="evidence" value="ECO:0007669"/>
    <property type="project" value="InterPro"/>
</dbReference>
<dbReference type="PROSITE" id="PS51005">
    <property type="entry name" value="NAC"/>
    <property type="match status" value="1"/>
</dbReference>
<dbReference type="InterPro" id="IPR036093">
    <property type="entry name" value="NAC_dom_sf"/>
</dbReference>
<feature type="domain" description="NAC" evidence="5">
    <location>
        <begin position="5"/>
        <end position="87"/>
    </location>
</feature>
<keyword evidence="7" id="KW-1185">Reference proteome</keyword>
<accession>A0AA39SB38</accession>
<evidence type="ECO:0000256" key="1">
    <source>
        <dbReference type="ARBA" id="ARBA00023015"/>
    </source>
</evidence>
<dbReference type="EMBL" id="JAUESC010000383">
    <property type="protein sequence ID" value="KAK0586035.1"/>
    <property type="molecule type" value="Genomic_DNA"/>
</dbReference>
<evidence type="ECO:0000313" key="7">
    <source>
        <dbReference type="Proteomes" id="UP001168877"/>
    </source>
</evidence>